<proteinExistence type="predicted"/>
<name>A0A8D8WNN0_9HEMI</name>
<evidence type="ECO:0000313" key="2">
    <source>
        <dbReference type="EMBL" id="CAG6665508.1"/>
    </source>
</evidence>
<dbReference type="AlphaFoldDB" id="A0A8D8WNN0"/>
<keyword evidence="1" id="KW-0732">Signal</keyword>
<organism evidence="2">
    <name type="scientific">Cacopsylla melanoneura</name>
    <dbReference type="NCBI Taxonomy" id="428564"/>
    <lineage>
        <taxon>Eukaryota</taxon>
        <taxon>Metazoa</taxon>
        <taxon>Ecdysozoa</taxon>
        <taxon>Arthropoda</taxon>
        <taxon>Hexapoda</taxon>
        <taxon>Insecta</taxon>
        <taxon>Pterygota</taxon>
        <taxon>Neoptera</taxon>
        <taxon>Paraneoptera</taxon>
        <taxon>Hemiptera</taxon>
        <taxon>Sternorrhyncha</taxon>
        <taxon>Psylloidea</taxon>
        <taxon>Psyllidae</taxon>
        <taxon>Psyllinae</taxon>
        <taxon>Cacopsylla</taxon>
    </lineage>
</organism>
<sequence length="179" mass="19948">MWVLLSLTRVTDVAGYFGCKVIVSWSGRYKFDHNGGRPLGAQTELLSNVGLIRAEKEGASVQGQNGADIDTIVHIVLDLNVHLENFSHSNNLRQRELNVERTEHGEVSGLRVAQTRACRTQHQRAQVVATATTWSGDFQLTRRHVFRVIEATPQPSGIHGNVRKHTVVMVTMFRVMGGH</sequence>
<dbReference type="EMBL" id="HBUF01210844">
    <property type="protein sequence ID" value="CAG6665508.1"/>
    <property type="molecule type" value="Transcribed_RNA"/>
</dbReference>
<evidence type="ECO:0000256" key="1">
    <source>
        <dbReference type="SAM" id="SignalP"/>
    </source>
</evidence>
<dbReference type="EMBL" id="HBUF01210846">
    <property type="protein sequence ID" value="CAG6665519.1"/>
    <property type="molecule type" value="Transcribed_RNA"/>
</dbReference>
<protein>
    <submittedName>
        <fullName evidence="2">Uncharacterized protein</fullName>
    </submittedName>
</protein>
<feature type="chain" id="PRO_5036262412" evidence="1">
    <location>
        <begin position="16"/>
        <end position="179"/>
    </location>
</feature>
<feature type="signal peptide" evidence="1">
    <location>
        <begin position="1"/>
        <end position="15"/>
    </location>
</feature>
<accession>A0A8D8WNN0</accession>
<reference evidence="2" key="1">
    <citation type="submission" date="2021-05" db="EMBL/GenBank/DDBJ databases">
        <authorList>
            <person name="Alioto T."/>
            <person name="Alioto T."/>
            <person name="Gomez Garrido J."/>
        </authorList>
    </citation>
    <scope>NUCLEOTIDE SEQUENCE</scope>
</reference>
<dbReference type="EMBL" id="HBUF01210845">
    <property type="protein sequence ID" value="CAG6665513.1"/>
    <property type="molecule type" value="Transcribed_RNA"/>
</dbReference>
<dbReference type="EMBL" id="HBUF01210847">
    <property type="protein sequence ID" value="CAG6665524.1"/>
    <property type="molecule type" value="Transcribed_RNA"/>
</dbReference>